<dbReference type="AlphaFoldDB" id="T1GUC7"/>
<dbReference type="STRING" id="36166.T1GUC7"/>
<organism evidence="1 2">
    <name type="scientific">Megaselia scalaris</name>
    <name type="common">Humpbacked fly</name>
    <name type="synonym">Phora scalaris</name>
    <dbReference type="NCBI Taxonomy" id="36166"/>
    <lineage>
        <taxon>Eukaryota</taxon>
        <taxon>Metazoa</taxon>
        <taxon>Ecdysozoa</taxon>
        <taxon>Arthropoda</taxon>
        <taxon>Hexapoda</taxon>
        <taxon>Insecta</taxon>
        <taxon>Pterygota</taxon>
        <taxon>Neoptera</taxon>
        <taxon>Endopterygota</taxon>
        <taxon>Diptera</taxon>
        <taxon>Brachycera</taxon>
        <taxon>Muscomorpha</taxon>
        <taxon>Platypezoidea</taxon>
        <taxon>Phoridae</taxon>
        <taxon>Megaseliini</taxon>
        <taxon>Megaselia</taxon>
    </lineage>
</organism>
<proteinExistence type="predicted"/>
<dbReference type="EMBL" id="CAQQ02047614">
    <property type="status" value="NOT_ANNOTATED_CDS"/>
    <property type="molecule type" value="Genomic_DNA"/>
</dbReference>
<sequence>MKRENLFDTSERVYKLFDSGATFILGKYVWNQRKDMGAIVSNGAKCGNIGKHIINEGGSAVDSIIAVLVCEGAILPHSVGI</sequence>
<name>T1GUC7_MEGSC</name>
<dbReference type="EnsemblMetazoa" id="MESCA007337-RA">
    <property type="protein sequence ID" value="MESCA007337-PA"/>
    <property type="gene ID" value="MESCA007337"/>
</dbReference>
<dbReference type="EMBL" id="CAQQ02047613">
    <property type="status" value="NOT_ANNOTATED_CDS"/>
    <property type="molecule type" value="Genomic_DNA"/>
</dbReference>
<dbReference type="InterPro" id="IPR029055">
    <property type="entry name" value="Ntn_hydrolases_N"/>
</dbReference>
<dbReference type="Proteomes" id="UP000015102">
    <property type="component" value="Unassembled WGS sequence"/>
</dbReference>
<dbReference type="GO" id="GO:0005886">
    <property type="term" value="C:plasma membrane"/>
    <property type="evidence" value="ECO:0007669"/>
    <property type="project" value="TreeGrafter"/>
</dbReference>
<dbReference type="GO" id="GO:0036374">
    <property type="term" value="F:glutathione hydrolase activity"/>
    <property type="evidence" value="ECO:0007669"/>
    <property type="project" value="InterPro"/>
</dbReference>
<evidence type="ECO:0000313" key="2">
    <source>
        <dbReference type="Proteomes" id="UP000015102"/>
    </source>
</evidence>
<dbReference type="EMBL" id="CAQQ02047612">
    <property type="status" value="NOT_ANNOTATED_CDS"/>
    <property type="molecule type" value="Genomic_DNA"/>
</dbReference>
<dbReference type="GO" id="GO:0006751">
    <property type="term" value="P:glutathione catabolic process"/>
    <property type="evidence" value="ECO:0007669"/>
    <property type="project" value="InterPro"/>
</dbReference>
<reference evidence="1" key="2">
    <citation type="submission" date="2015-06" db="UniProtKB">
        <authorList>
            <consortium name="EnsemblMetazoa"/>
        </authorList>
    </citation>
    <scope>IDENTIFICATION</scope>
</reference>
<keyword evidence="2" id="KW-1185">Reference proteome</keyword>
<protein>
    <submittedName>
        <fullName evidence="1">Uncharacterized protein</fullName>
    </submittedName>
</protein>
<dbReference type="HOGENOM" id="CLU_2576583_0_0_1"/>
<evidence type="ECO:0000313" key="1">
    <source>
        <dbReference type="EnsemblMetazoa" id="MESCA007337-PA"/>
    </source>
</evidence>
<dbReference type="SUPFAM" id="SSF56235">
    <property type="entry name" value="N-terminal nucleophile aminohydrolases (Ntn hydrolases)"/>
    <property type="match status" value="1"/>
</dbReference>
<dbReference type="PANTHER" id="PTHR11686">
    <property type="entry name" value="GAMMA GLUTAMYL TRANSPEPTIDASE"/>
    <property type="match status" value="1"/>
</dbReference>
<accession>T1GUC7</accession>
<reference evidence="2" key="1">
    <citation type="submission" date="2013-02" db="EMBL/GenBank/DDBJ databases">
        <authorList>
            <person name="Hughes D."/>
        </authorList>
    </citation>
    <scope>NUCLEOTIDE SEQUENCE</scope>
    <source>
        <strain>Durham</strain>
        <strain evidence="2">NC isolate 2 -- Noor lab</strain>
    </source>
</reference>
<dbReference type="InterPro" id="IPR000101">
    <property type="entry name" value="GGT_peptidase"/>
</dbReference>
<dbReference type="PANTHER" id="PTHR11686:SF72">
    <property type="entry name" value="GAMMA-GLUTAMYL TRANSPEPTIDASE, ISOFORM A"/>
    <property type="match status" value="1"/>
</dbReference>